<name>A0AAW8F4P6_9ACTN</name>
<dbReference type="RefSeq" id="WP_306972353.1">
    <property type="nucleotide sequence ID" value="NZ_JAUSZV010000005.1"/>
</dbReference>
<gene>
    <name evidence="3" type="ORF">QFZ22_000812</name>
</gene>
<dbReference type="EMBL" id="JAUSZV010000005">
    <property type="protein sequence ID" value="MDQ0904827.1"/>
    <property type="molecule type" value="Genomic_DNA"/>
</dbReference>
<dbReference type="InterPro" id="IPR011761">
    <property type="entry name" value="ATP-grasp"/>
</dbReference>
<dbReference type="PANTHER" id="PTHR21621">
    <property type="entry name" value="RIBOSOMAL PROTEIN S6 MODIFICATION PROTEIN"/>
    <property type="match status" value="1"/>
</dbReference>
<dbReference type="GO" id="GO:0009432">
    <property type="term" value="P:SOS response"/>
    <property type="evidence" value="ECO:0007669"/>
    <property type="project" value="TreeGrafter"/>
</dbReference>
<evidence type="ECO:0000259" key="2">
    <source>
        <dbReference type="PROSITE" id="PS50975"/>
    </source>
</evidence>
<evidence type="ECO:0000313" key="4">
    <source>
        <dbReference type="Proteomes" id="UP001234216"/>
    </source>
</evidence>
<keyword evidence="1" id="KW-0547">Nucleotide-binding</keyword>
<dbReference type="PROSITE" id="PS50975">
    <property type="entry name" value="ATP_GRASP"/>
    <property type="match status" value="1"/>
</dbReference>
<feature type="domain" description="ATP-grasp" evidence="2">
    <location>
        <begin position="137"/>
        <end position="312"/>
    </location>
</feature>
<protein>
    <recommendedName>
        <fullName evidence="2">ATP-grasp domain-containing protein</fullName>
    </recommendedName>
</protein>
<dbReference type="Proteomes" id="UP001234216">
    <property type="component" value="Unassembled WGS sequence"/>
</dbReference>
<evidence type="ECO:0000313" key="3">
    <source>
        <dbReference type="EMBL" id="MDQ0904827.1"/>
    </source>
</evidence>
<reference evidence="3" key="1">
    <citation type="submission" date="2023-07" db="EMBL/GenBank/DDBJ databases">
        <title>Comparative genomics of wheat-associated soil bacteria to identify genetic determinants of phenazine resistance.</title>
        <authorList>
            <person name="Mouncey N."/>
        </authorList>
    </citation>
    <scope>NUCLEOTIDE SEQUENCE</scope>
    <source>
        <strain evidence="3">V4I22</strain>
    </source>
</reference>
<accession>A0AAW8F4P6</accession>
<dbReference type="PANTHER" id="PTHR21621:SF0">
    <property type="entry name" value="BETA-CITRYLGLUTAMATE SYNTHASE B-RELATED"/>
    <property type="match status" value="1"/>
</dbReference>
<dbReference type="GO" id="GO:0046872">
    <property type="term" value="F:metal ion binding"/>
    <property type="evidence" value="ECO:0007669"/>
    <property type="project" value="InterPro"/>
</dbReference>
<organism evidence="3 4">
    <name type="scientific">Streptomyces canus</name>
    <dbReference type="NCBI Taxonomy" id="58343"/>
    <lineage>
        <taxon>Bacteria</taxon>
        <taxon>Bacillati</taxon>
        <taxon>Actinomycetota</taxon>
        <taxon>Actinomycetes</taxon>
        <taxon>Kitasatosporales</taxon>
        <taxon>Streptomycetaceae</taxon>
        <taxon>Streptomyces</taxon>
        <taxon>Streptomyces aurantiacus group</taxon>
    </lineage>
</organism>
<dbReference type="GO" id="GO:0005737">
    <property type="term" value="C:cytoplasm"/>
    <property type="evidence" value="ECO:0007669"/>
    <property type="project" value="TreeGrafter"/>
</dbReference>
<dbReference type="GO" id="GO:0018169">
    <property type="term" value="F:ribosomal S6-glutamic acid ligase activity"/>
    <property type="evidence" value="ECO:0007669"/>
    <property type="project" value="TreeGrafter"/>
</dbReference>
<keyword evidence="1" id="KW-0067">ATP-binding</keyword>
<dbReference type="Gene3D" id="3.30.470.20">
    <property type="entry name" value="ATP-grasp fold, B domain"/>
    <property type="match status" value="1"/>
</dbReference>
<dbReference type="SUPFAM" id="SSF56059">
    <property type="entry name" value="Glutathione synthetase ATP-binding domain-like"/>
    <property type="match status" value="1"/>
</dbReference>
<comment type="caution">
    <text evidence="3">The sequence shown here is derived from an EMBL/GenBank/DDBJ whole genome shotgun (WGS) entry which is preliminary data.</text>
</comment>
<sequence>MILAVSVRDDLHALAVQHAVRSRGERDFHIVESDTIAGRPSLSWYSHSDEGANGNQTATLLTSEGVAVAPEEAAVLWWRRPRADQEIAAHAGSTHERSLVNNDCRGALGGILAAAFDGQWISPPEATDRAADKVYQLAVAREVGFRVPRTLISQSRADVIAFTRQVGRTIVKPVVGARGPSLWTRWVDDPESIPAPSFEVCPATYQEYIEGCRHVRLNCFGERMYAALIETEELDWRPDLQVPISPWPVPEDVRRQVATVLRRLGLRMGVVDLKLTPDGQPVWLEVNPQGQFLFLEPLTDEPLTEHFADFLLSAAGTLRSAEN</sequence>
<proteinExistence type="predicted"/>
<dbReference type="AlphaFoldDB" id="A0AAW8F4P6"/>
<dbReference type="GO" id="GO:0005524">
    <property type="term" value="F:ATP binding"/>
    <property type="evidence" value="ECO:0007669"/>
    <property type="project" value="UniProtKB-UniRule"/>
</dbReference>
<evidence type="ECO:0000256" key="1">
    <source>
        <dbReference type="PROSITE-ProRule" id="PRU00409"/>
    </source>
</evidence>